<dbReference type="Proteomes" id="UP000185934">
    <property type="component" value="Chromosome"/>
</dbReference>
<accession>A0A1P8F9K8</accession>
<reference evidence="5" key="1">
    <citation type="submission" date="2016-11" db="EMBL/GenBank/DDBJ databases">
        <title>Dehalogenimonas formicexedens sp. nov., a chlorinated alkane respiring bacterium isolated from contaminated groundwater.</title>
        <authorList>
            <person name="Key T.A."/>
            <person name="Bowman K.S."/>
            <person name="Lee I."/>
            <person name="Chun J."/>
            <person name="Albuquerque L."/>
            <person name="da Costa M.S."/>
            <person name="Rainey F.A."/>
            <person name="Moe W.M."/>
        </authorList>
    </citation>
    <scope>NUCLEOTIDE SEQUENCE [LARGE SCALE GENOMIC DNA]</scope>
    <source>
        <strain evidence="5">NSZ-14</strain>
    </source>
</reference>
<organism evidence="4 5">
    <name type="scientific">Dehalogenimonas formicexedens</name>
    <dbReference type="NCBI Taxonomy" id="1839801"/>
    <lineage>
        <taxon>Bacteria</taxon>
        <taxon>Bacillati</taxon>
        <taxon>Chloroflexota</taxon>
        <taxon>Dehalococcoidia</taxon>
        <taxon>Dehalococcoidales</taxon>
        <taxon>Dehalococcoidaceae</taxon>
        <taxon>Dehalogenimonas</taxon>
    </lineage>
</organism>
<dbReference type="KEGG" id="dfo:Dform_01806"/>
<keyword evidence="2" id="KW-0732">Signal</keyword>
<protein>
    <recommendedName>
        <fullName evidence="3">YDG domain-containing protein</fullName>
    </recommendedName>
</protein>
<dbReference type="STRING" id="1839801.Dform_01806"/>
<evidence type="ECO:0000256" key="2">
    <source>
        <dbReference type="SAM" id="SignalP"/>
    </source>
</evidence>
<feature type="domain" description="YDG" evidence="3">
    <location>
        <begin position="581"/>
        <end position="656"/>
    </location>
</feature>
<keyword evidence="1" id="KW-0812">Transmembrane</keyword>
<sequence>MLTLQRVMIAFALALISFASFLPESAIAVPFDQTPESVSITNGAQDETYVVDSCIVKNGPNDYEMWYTHIKTTLDLFGILDGLKPLITQELINNLTGVNLLGLMADLAGVASGPEYDALWSVIGNSTPVVGYATSTDGKSWNVVNDEVFSLGSGLWNLPAAPRIIKNSSTSYQMWYSHAKTNLTKVALQNLLLDLNNSATRKSAIMTLLDGTSNVVGYATSTDGRVWTNVADDIVAPNGTGIWASAIAGSVIKNGASDYQMWFSLAATAMTEANLDAILAVPAAFDFSDLKQIANDISTVIGYATSSDGQTWSVVNPSVLSGGVGLWNSVASPRVIKVGSKYKMWFTKLETNLTSDNLQTIFDAVTALKPELVNLWTVYNTGDFTAFVNAIEDFLANKITDLRTVLSNTSTVIAYATSTDGQNWQEATDPTLSGPNTSPWGSVGVSSVVLNAGVYEMWYIRGSNILDAQFLVDVLQGTFNPLTYERSTSKTLTVSGITASNKVYDGNNSAIINTSGAILTGFDTGDDVVLNFTAANGTFADKNVEAGKMVTISGISLSGADASFYVVSQPTTAADIAPASLVPTVTVADKVYDGNTSATILTRTLTGVKGNDSVTLTGGTATFDTAAIGTGKTVTVIGLTVGGADAGNYTLSSTSATTTANITQATGGGGGGGGGFGSQLVGIGLSGTSPFMDGNGRAITAGLIRTPDGSLSLSVPIGTYIWNAAGAAQSFLSAAPLADPPAPPAQNSLILAFEMGPTGVTFNPAISMTISYTDGQVPAGTNEADLYIAWWDGAKWAKLTGTVNAAANTVTVSVSHFTIFALLAPAAPPPPPAPTLKINSPAAGASFDPGSVSLSIAVGNLKLVHGDNLPKVPGEGRIIYYLDVTIPIAAGQSALSAVGTFTESIATSNAWANLAPGTHTLGVQLVQNDHTPFNPPVFANVSVTIKESPPQTSGAPIQTTPPNSDKPDFSWLLIVTGVLSALALGVFLFWKSRKPADKLEYTNRK</sequence>
<evidence type="ECO:0000313" key="5">
    <source>
        <dbReference type="Proteomes" id="UP000185934"/>
    </source>
</evidence>
<dbReference type="AlphaFoldDB" id="A0A1P8F9K8"/>
<dbReference type="RefSeq" id="WP_158513492.1">
    <property type="nucleotide sequence ID" value="NZ_CP018258.1"/>
</dbReference>
<dbReference type="Pfam" id="PF18657">
    <property type="entry name" value="YDG"/>
    <property type="match status" value="2"/>
</dbReference>
<dbReference type="InterPro" id="IPR023296">
    <property type="entry name" value="Glyco_hydro_beta-prop_sf"/>
</dbReference>
<keyword evidence="5" id="KW-1185">Reference proteome</keyword>
<feature type="transmembrane region" description="Helical" evidence="1">
    <location>
        <begin position="969"/>
        <end position="990"/>
    </location>
</feature>
<dbReference type="Gene3D" id="2.115.10.20">
    <property type="entry name" value="Glycosyl hydrolase domain, family 43"/>
    <property type="match status" value="2"/>
</dbReference>
<gene>
    <name evidence="4" type="ORF">Dform_01806</name>
</gene>
<keyword evidence="1" id="KW-1133">Transmembrane helix</keyword>
<dbReference type="InterPro" id="IPR041248">
    <property type="entry name" value="YDG"/>
</dbReference>
<dbReference type="OrthoDB" id="135806at2"/>
<feature type="signal peptide" evidence="2">
    <location>
        <begin position="1"/>
        <end position="28"/>
    </location>
</feature>
<dbReference type="EMBL" id="CP018258">
    <property type="protein sequence ID" value="APV45125.1"/>
    <property type="molecule type" value="Genomic_DNA"/>
</dbReference>
<feature type="domain" description="YDG" evidence="3">
    <location>
        <begin position="488"/>
        <end position="571"/>
    </location>
</feature>
<evidence type="ECO:0000256" key="1">
    <source>
        <dbReference type="SAM" id="Phobius"/>
    </source>
</evidence>
<proteinExistence type="predicted"/>
<evidence type="ECO:0000259" key="3">
    <source>
        <dbReference type="Pfam" id="PF18657"/>
    </source>
</evidence>
<dbReference type="SUPFAM" id="SSF75005">
    <property type="entry name" value="Arabinanase/levansucrase/invertase"/>
    <property type="match status" value="2"/>
</dbReference>
<feature type="chain" id="PRO_5012613990" description="YDG domain-containing protein" evidence="2">
    <location>
        <begin position="29"/>
        <end position="1005"/>
    </location>
</feature>
<evidence type="ECO:0000313" key="4">
    <source>
        <dbReference type="EMBL" id="APV45125.1"/>
    </source>
</evidence>
<name>A0A1P8F9K8_9CHLR</name>
<keyword evidence="1" id="KW-0472">Membrane</keyword>